<name>A0ABY6W7A9_9BURK</name>
<sequence length="69" mass="7783">MRLSRDHLASVAIHKHRVDIPPRRSVYKINPPFVTFYVLAPPGEKRDQDGGNISRTIGNPILITARLLP</sequence>
<dbReference type="Proteomes" id="UP000366065">
    <property type="component" value="Unassembled WGS sequence"/>
</dbReference>
<evidence type="ECO:0000313" key="1">
    <source>
        <dbReference type="EMBL" id="VVE34886.1"/>
    </source>
</evidence>
<gene>
    <name evidence="1" type="ORF">PCA20602_03854</name>
</gene>
<protein>
    <submittedName>
        <fullName evidence="1">Uncharacterized protein</fullName>
    </submittedName>
</protein>
<accession>A0ABY6W7A9</accession>
<evidence type="ECO:0000313" key="2">
    <source>
        <dbReference type="Proteomes" id="UP000366065"/>
    </source>
</evidence>
<dbReference type="EMBL" id="CABPRV010000010">
    <property type="protein sequence ID" value="VVE34886.1"/>
    <property type="molecule type" value="Genomic_DNA"/>
</dbReference>
<organism evidence="1 2">
    <name type="scientific">Pandoraea capi</name>
    <dbReference type="NCBI Taxonomy" id="2508286"/>
    <lineage>
        <taxon>Bacteria</taxon>
        <taxon>Pseudomonadati</taxon>
        <taxon>Pseudomonadota</taxon>
        <taxon>Betaproteobacteria</taxon>
        <taxon>Burkholderiales</taxon>
        <taxon>Burkholderiaceae</taxon>
        <taxon>Pandoraea</taxon>
    </lineage>
</organism>
<comment type="caution">
    <text evidence="1">The sequence shown here is derived from an EMBL/GenBank/DDBJ whole genome shotgun (WGS) entry which is preliminary data.</text>
</comment>
<proteinExistence type="predicted"/>
<keyword evidence="2" id="KW-1185">Reference proteome</keyword>
<reference evidence="1 2" key="1">
    <citation type="submission" date="2019-08" db="EMBL/GenBank/DDBJ databases">
        <authorList>
            <person name="Peeters C."/>
        </authorList>
    </citation>
    <scope>NUCLEOTIDE SEQUENCE [LARGE SCALE GENOMIC DNA]</scope>
    <source>
        <strain evidence="1 2">LMG 20602</strain>
    </source>
</reference>